<dbReference type="EMBL" id="KZ819290">
    <property type="protein sequence ID" value="PWN98885.1"/>
    <property type="molecule type" value="Genomic_DNA"/>
</dbReference>
<dbReference type="InterPro" id="IPR052786">
    <property type="entry name" value="Spore_wall_assembly"/>
</dbReference>
<dbReference type="RefSeq" id="XP_025599164.1">
    <property type="nucleotide sequence ID" value="XM_025744712.1"/>
</dbReference>
<keyword evidence="2" id="KW-1133">Transmembrane helix</keyword>
<reference evidence="3 4" key="1">
    <citation type="journal article" date="2018" name="Mol. Biol. Evol.">
        <title>Broad Genomic Sampling Reveals a Smut Pathogenic Ancestry of the Fungal Clade Ustilaginomycotina.</title>
        <authorList>
            <person name="Kijpornyongpan T."/>
            <person name="Mondo S.J."/>
            <person name="Barry K."/>
            <person name="Sandor L."/>
            <person name="Lee J."/>
            <person name="Lipzen A."/>
            <person name="Pangilinan J."/>
            <person name="LaButti K."/>
            <person name="Hainaut M."/>
            <person name="Henrissat B."/>
            <person name="Grigoriev I.V."/>
            <person name="Spatafora J.W."/>
            <person name="Aime M.C."/>
        </authorList>
    </citation>
    <scope>NUCLEOTIDE SEQUENCE [LARGE SCALE GENOMIC DNA]</scope>
    <source>
        <strain evidence="3 4">MCA 4186</strain>
    </source>
</reference>
<dbReference type="AlphaFoldDB" id="A0A316ZEW9"/>
<feature type="compositionally biased region" description="Polar residues" evidence="1">
    <location>
        <begin position="389"/>
        <end position="398"/>
    </location>
</feature>
<keyword evidence="4" id="KW-1185">Reference proteome</keyword>
<keyword evidence="2" id="KW-0812">Transmembrane</keyword>
<evidence type="ECO:0000313" key="4">
    <source>
        <dbReference type="Proteomes" id="UP000245946"/>
    </source>
</evidence>
<feature type="compositionally biased region" description="Basic and acidic residues" evidence="1">
    <location>
        <begin position="284"/>
        <end position="295"/>
    </location>
</feature>
<feature type="transmembrane region" description="Helical" evidence="2">
    <location>
        <begin position="41"/>
        <end position="59"/>
    </location>
</feature>
<dbReference type="GeneID" id="37272256"/>
<dbReference type="Proteomes" id="UP000245946">
    <property type="component" value="Unassembled WGS sequence"/>
</dbReference>
<feature type="region of interest" description="Disordered" evidence="1">
    <location>
        <begin position="284"/>
        <end position="409"/>
    </location>
</feature>
<name>A0A316ZEW9_9BASI</name>
<dbReference type="PANTHER" id="PTHR34292">
    <property type="entry name" value="OUTER SPORE WALL PROTEIN LDS1"/>
    <property type="match status" value="1"/>
</dbReference>
<proteinExistence type="predicted"/>
<dbReference type="STRING" id="58919.A0A316ZEW9"/>
<keyword evidence="2" id="KW-0472">Membrane</keyword>
<evidence type="ECO:0000313" key="3">
    <source>
        <dbReference type="EMBL" id="PWN98885.1"/>
    </source>
</evidence>
<sequence>MPSELLTFPPAYCVVGAFRLARDPLLWKPMWKRCASAAKRAGLIAVIWAVVTWPVQRWFVGYFMSGSARISGLSSVYGSVVGRADRLDGASDSSFLGFAMPSLTTFAALVFVLGQCNSIMDFWLRRKLKECRNEAYQATVKSRGKGDEWWTPYFEEWEEPPLAKAQKGQQKQAFYMKLASPVIRIFLLKVVLLPLDFVPFLGLIVSAGIRSLSMGRQLHSDMFAHKRMTPLQIELWMTERQFEYRIFGLAASLLEAVPLAGLAFSISNRVGAAMYAHDLEKRQQSFRSGERKPLPRDQTYSLADPRRPSSPTSSQRGKLPFAPQGDDDSPLTPCTRRPEFVMPGATFSGPSGRAGPPPGYSKEDAKQLLGDSAGGPSGSLGLADDAHASGTQRSSTAPQKRRVPPPPTK</sequence>
<feature type="transmembrane region" description="Helical" evidence="2">
    <location>
        <begin position="103"/>
        <end position="124"/>
    </location>
</feature>
<dbReference type="PANTHER" id="PTHR34292:SF2">
    <property type="entry name" value="OUTER SPORE WALL PROTEIN LDS1"/>
    <property type="match status" value="1"/>
</dbReference>
<evidence type="ECO:0000256" key="1">
    <source>
        <dbReference type="SAM" id="MobiDB-lite"/>
    </source>
</evidence>
<organism evidence="3 4">
    <name type="scientific">Tilletiopsis washingtonensis</name>
    <dbReference type="NCBI Taxonomy" id="58919"/>
    <lineage>
        <taxon>Eukaryota</taxon>
        <taxon>Fungi</taxon>
        <taxon>Dikarya</taxon>
        <taxon>Basidiomycota</taxon>
        <taxon>Ustilaginomycotina</taxon>
        <taxon>Exobasidiomycetes</taxon>
        <taxon>Entylomatales</taxon>
        <taxon>Entylomatales incertae sedis</taxon>
        <taxon>Tilletiopsis</taxon>
    </lineage>
</organism>
<feature type="transmembrane region" description="Helical" evidence="2">
    <location>
        <begin position="186"/>
        <end position="209"/>
    </location>
</feature>
<gene>
    <name evidence="3" type="ORF">FA09DRAFT_345766</name>
</gene>
<dbReference type="OrthoDB" id="10012223at2759"/>
<protein>
    <submittedName>
        <fullName evidence="3">Uncharacterized protein</fullName>
    </submittedName>
</protein>
<evidence type="ECO:0000256" key="2">
    <source>
        <dbReference type="SAM" id="Phobius"/>
    </source>
</evidence>
<accession>A0A316ZEW9</accession>